<keyword evidence="7" id="KW-1185">Reference proteome</keyword>
<name>A0A511V8K6_9BACL</name>
<dbReference type="PANTHER" id="PTHR35005:SF1">
    <property type="entry name" value="2-AMINO-5-FORMYLAMINO-6-RIBOSYLAMINOPYRIMIDIN-4(3H)-ONE 5'-MONOPHOSPHATE DEFORMYLASE"/>
    <property type="match status" value="1"/>
</dbReference>
<dbReference type="GO" id="GO:0046872">
    <property type="term" value="F:metal ion binding"/>
    <property type="evidence" value="ECO:0007669"/>
    <property type="project" value="UniProtKB-KW"/>
</dbReference>
<dbReference type="InterPro" id="IPR024087">
    <property type="entry name" value="Creatininase-like_sf"/>
</dbReference>
<reference evidence="6 7" key="1">
    <citation type="submission" date="2019-07" db="EMBL/GenBank/DDBJ databases">
        <title>Whole genome shotgun sequence of Aneurinibacillus danicus NBRC 102444.</title>
        <authorList>
            <person name="Hosoyama A."/>
            <person name="Uohara A."/>
            <person name="Ohji S."/>
            <person name="Ichikawa N."/>
        </authorList>
    </citation>
    <scope>NUCLEOTIDE SEQUENCE [LARGE SCALE GENOMIC DNA]</scope>
    <source>
        <strain evidence="6 7">NBRC 102444</strain>
    </source>
</reference>
<dbReference type="SUPFAM" id="SSF102215">
    <property type="entry name" value="Creatininase"/>
    <property type="match status" value="1"/>
</dbReference>
<sequence>MLPFSGATWCDIKQYVQKKSSCILTVGSYEQHGQHLPLATDILIPLSLAKELKRRTDTVCFPPVSVGLSDCHLFFPGTLSLRADTFYCLLTDILLSIYSHGFTHCLIINGHGGNTPVIQDVIAHLSSASPACKTSLFEWWNDKNVQAYMSEVWNEQEYHASAPETSLMLYLHPELVDMAKASGHPVNQSTLTPDARQFYEWYPSGSAGIHPHLASAVHGEKIYRYSISACLRLLPSV</sequence>
<dbReference type="Gene3D" id="3.40.50.10310">
    <property type="entry name" value="Creatininase"/>
    <property type="match status" value="1"/>
</dbReference>
<keyword evidence="3" id="KW-0378">Hydrolase</keyword>
<dbReference type="AlphaFoldDB" id="A0A511V8K6"/>
<evidence type="ECO:0000256" key="4">
    <source>
        <dbReference type="ARBA" id="ARBA00022833"/>
    </source>
</evidence>
<dbReference type="GO" id="GO:0009231">
    <property type="term" value="P:riboflavin biosynthetic process"/>
    <property type="evidence" value="ECO:0007669"/>
    <property type="project" value="TreeGrafter"/>
</dbReference>
<comment type="caution">
    <text evidence="6">The sequence shown here is derived from an EMBL/GenBank/DDBJ whole genome shotgun (WGS) entry which is preliminary data.</text>
</comment>
<accession>A0A511V8K6</accession>
<dbReference type="Proteomes" id="UP000321157">
    <property type="component" value="Unassembled WGS sequence"/>
</dbReference>
<dbReference type="GO" id="GO:0016811">
    <property type="term" value="F:hydrolase activity, acting on carbon-nitrogen (but not peptide) bonds, in linear amides"/>
    <property type="evidence" value="ECO:0007669"/>
    <property type="project" value="TreeGrafter"/>
</dbReference>
<comment type="similarity">
    <text evidence="5">Belongs to the creatininase superfamily.</text>
</comment>
<evidence type="ECO:0000256" key="1">
    <source>
        <dbReference type="ARBA" id="ARBA00001947"/>
    </source>
</evidence>
<protein>
    <submittedName>
        <fullName evidence="6">Amidase</fullName>
    </submittedName>
</protein>
<dbReference type="PANTHER" id="PTHR35005">
    <property type="entry name" value="3-DEHYDRO-SCYLLO-INOSOSE HYDROLASE"/>
    <property type="match status" value="1"/>
</dbReference>
<comment type="cofactor">
    <cofactor evidence="1">
        <name>Zn(2+)</name>
        <dbReference type="ChEBI" id="CHEBI:29105"/>
    </cofactor>
</comment>
<dbReference type="Pfam" id="PF02633">
    <property type="entry name" value="Creatininase"/>
    <property type="match status" value="1"/>
</dbReference>
<evidence type="ECO:0000313" key="7">
    <source>
        <dbReference type="Proteomes" id="UP000321157"/>
    </source>
</evidence>
<dbReference type="EMBL" id="BJXX01000047">
    <property type="protein sequence ID" value="GEN33552.1"/>
    <property type="molecule type" value="Genomic_DNA"/>
</dbReference>
<proteinExistence type="inferred from homology"/>
<gene>
    <name evidence="6" type="ORF">ADA01nite_10120</name>
</gene>
<evidence type="ECO:0000313" key="6">
    <source>
        <dbReference type="EMBL" id="GEN33552.1"/>
    </source>
</evidence>
<evidence type="ECO:0000256" key="3">
    <source>
        <dbReference type="ARBA" id="ARBA00022801"/>
    </source>
</evidence>
<organism evidence="6 7">
    <name type="scientific">Aneurinibacillus danicus</name>
    <dbReference type="NCBI Taxonomy" id="267746"/>
    <lineage>
        <taxon>Bacteria</taxon>
        <taxon>Bacillati</taxon>
        <taxon>Bacillota</taxon>
        <taxon>Bacilli</taxon>
        <taxon>Bacillales</taxon>
        <taxon>Paenibacillaceae</taxon>
        <taxon>Aneurinibacillus group</taxon>
        <taxon>Aneurinibacillus</taxon>
    </lineage>
</organism>
<dbReference type="InterPro" id="IPR003785">
    <property type="entry name" value="Creatininase/forma_Hydrolase"/>
</dbReference>
<keyword evidence="2" id="KW-0479">Metal-binding</keyword>
<evidence type="ECO:0000256" key="2">
    <source>
        <dbReference type="ARBA" id="ARBA00022723"/>
    </source>
</evidence>
<dbReference type="RefSeq" id="WP_170230152.1">
    <property type="nucleotide sequence ID" value="NZ_BJXX01000047.1"/>
</dbReference>
<keyword evidence="4" id="KW-0862">Zinc</keyword>
<evidence type="ECO:0000256" key="5">
    <source>
        <dbReference type="ARBA" id="ARBA00024029"/>
    </source>
</evidence>